<dbReference type="Gene3D" id="3.40.50.10140">
    <property type="entry name" value="Toll/interleukin-1 receptor homology (TIR) domain"/>
    <property type="match status" value="1"/>
</dbReference>
<evidence type="ECO:0000256" key="3">
    <source>
        <dbReference type="ARBA" id="ARBA00022821"/>
    </source>
</evidence>
<dbReference type="PANTHER" id="PTHR11017">
    <property type="entry name" value="LEUCINE-RICH REPEAT-CONTAINING PROTEIN"/>
    <property type="match status" value="1"/>
</dbReference>
<dbReference type="Gene3D" id="1.10.8.430">
    <property type="entry name" value="Helical domain of apoptotic protease-activating factors"/>
    <property type="match status" value="1"/>
</dbReference>
<dbReference type="InterPro" id="IPR044974">
    <property type="entry name" value="Disease_R_plants"/>
</dbReference>
<dbReference type="PRINTS" id="PR00364">
    <property type="entry name" value="DISEASERSIST"/>
</dbReference>
<dbReference type="InterPro" id="IPR042197">
    <property type="entry name" value="Apaf_helical"/>
</dbReference>
<keyword evidence="8" id="KW-1185">Reference proteome</keyword>
<name>A0A072TLL2_MEDTR</name>
<evidence type="ECO:0000256" key="1">
    <source>
        <dbReference type="ARBA" id="ARBA00022614"/>
    </source>
</evidence>
<dbReference type="PROSITE" id="PS50104">
    <property type="entry name" value="TIR"/>
    <property type="match status" value="1"/>
</dbReference>
<dbReference type="InterPro" id="IPR027417">
    <property type="entry name" value="P-loop_NTPase"/>
</dbReference>
<dbReference type="InterPro" id="IPR000157">
    <property type="entry name" value="TIR_dom"/>
</dbReference>
<dbReference type="PaxDb" id="3880-AES83193"/>
<dbReference type="Proteomes" id="UP000002051">
    <property type="component" value="Chromosome 8"/>
</dbReference>
<reference evidence="6 8" key="2">
    <citation type="journal article" date="2014" name="BMC Genomics">
        <title>An improved genome release (version Mt4.0) for the model legume Medicago truncatula.</title>
        <authorList>
            <person name="Tang H."/>
            <person name="Krishnakumar V."/>
            <person name="Bidwell S."/>
            <person name="Rosen B."/>
            <person name="Chan A."/>
            <person name="Zhou S."/>
            <person name="Gentzbittel L."/>
            <person name="Childs K.L."/>
            <person name="Yandell M."/>
            <person name="Gundlach H."/>
            <person name="Mayer K.F."/>
            <person name="Schwartz D.C."/>
            <person name="Town C.D."/>
        </authorList>
    </citation>
    <scope>GENOME REANNOTATION</scope>
    <source>
        <strain evidence="6">A17</strain>
        <strain evidence="7 8">cv. Jemalong A17</strain>
    </source>
</reference>
<dbReference type="Pfam" id="PF01582">
    <property type="entry name" value="TIR"/>
    <property type="match status" value="1"/>
</dbReference>
<keyword evidence="1" id="KW-0433">Leucine-rich repeat</keyword>
<dbReference type="GO" id="GO:0007165">
    <property type="term" value="P:signal transduction"/>
    <property type="evidence" value="ECO:0007669"/>
    <property type="project" value="InterPro"/>
</dbReference>
<keyword evidence="4" id="KW-0520">NAD</keyword>
<sequence>MAMSLASSSSHHASLKKYDVFISFRGEDTRVGFISHLYKALRRKHIHTYIDNLIEKGDQVWAELVKAMKQSTLFLVVFSKNYASSTWCLNELVEIMELFDINKNEDDNVVVIPVFYHVDPSHVRKQTGSYGTALAKHKKQGNDHEMQKWNTALSEAANLSGFHSTTYRTESELIGDITGAVLRKLNQQSTIDLTCNFIPDENYRSIQSLIKFDSTEVQIIGVWGMGGIGKTTLATAMFQRVSFKYDGSCFFEKVTEVSKSRGINYTCNKLLSKLLKEDLDIDTPKLISSMIRRRLKSMKSFIVLDDVHNSELLQNLIGVGHGWLGSGSTVIVTTRDKHVLISGGIKTIYEVKKMNSRNSLRLFCLNAFNKVSPKDGYVELSKRAIDYARGNPLALQVLGSLLSCKNEKEWDCASAKLRKIPNNEIDSIFRLSFNELDKTEQNIFLDIAFVFKGQERNSITKILNECGFFADIGISRLLDKALVTVDSENCIQMHGLIQEMGKQIVREESLKNPGQRSRLCDPEEVYDVLKNNRGSEKVEAIYLDATESIHVNLRPDAFENMENLRLLAFQDREGVTSIRFPHGLGLLPKNLRFLRWDGYPLKTVPLTSSLEMLVELSLKQSHVEKLWNGVVNLPNLEIIDLNGSKKLIECPNVSGSPNLKEVILRECESMPEVDSSIFHLQKLERLNVCGCTSLKSLSSNTCSPALRHFSSVYCINLKEFSVPLTSVHLHGLYTECLPESLKYLPQLRLVHVSKCKLLQSIPALYRFIPNLSVWDCESLEEVLSSTGELYDKPSLYYIVVLINCQNLDTHSYQTVLKDAMVQIELEARENSENEYGHKDIIFNFLPAMPGMENWFHYSSTEVCVTLELPSNLLGFAYYLVLSQGRIRSDIGFGYECYLDNSSGERIWKKCFKMPDLIQYPSWNGTSVHMISDHLVLWYDPESCKQIMDAVEQIKVITDVNNTSYDPKLTFTFFINETLYDEVEIKECGFHWIYQEETVSSIISESHDEEEVFQSNDHEEIVSPTNFESDALEDTIPPRKKLKLDIVKIGKGNVAPSGGKSYSVNDQGQVASNAEIKGTRKSCRVRKPNRIYE</sequence>
<dbReference type="InterPro" id="IPR032675">
    <property type="entry name" value="LRR_dom_sf"/>
</dbReference>
<dbReference type="GO" id="GO:0006952">
    <property type="term" value="P:defense response"/>
    <property type="evidence" value="ECO:0007669"/>
    <property type="project" value="UniProtKB-KW"/>
</dbReference>
<evidence type="ECO:0000256" key="4">
    <source>
        <dbReference type="ARBA" id="ARBA00023027"/>
    </source>
</evidence>
<dbReference type="SUPFAM" id="SSF52058">
    <property type="entry name" value="L domain-like"/>
    <property type="match status" value="1"/>
</dbReference>
<dbReference type="EnsemblPlants" id="KEH18359">
    <property type="protein sequence ID" value="KEH18359"/>
    <property type="gene ID" value="MTR_8g016440"/>
</dbReference>
<keyword evidence="3" id="KW-0611">Plant defense</keyword>
<reference evidence="6 8" key="1">
    <citation type="journal article" date="2011" name="Nature">
        <title>The Medicago genome provides insight into the evolution of rhizobial symbioses.</title>
        <authorList>
            <person name="Young N.D."/>
            <person name="Debelle F."/>
            <person name="Oldroyd G.E."/>
            <person name="Geurts R."/>
            <person name="Cannon S.B."/>
            <person name="Udvardi M.K."/>
            <person name="Benedito V.A."/>
            <person name="Mayer K.F."/>
            <person name="Gouzy J."/>
            <person name="Schoof H."/>
            <person name="Van de Peer Y."/>
            <person name="Proost S."/>
            <person name="Cook D.R."/>
            <person name="Meyers B.C."/>
            <person name="Spannagl M."/>
            <person name="Cheung F."/>
            <person name="De Mita S."/>
            <person name="Krishnakumar V."/>
            <person name="Gundlach H."/>
            <person name="Zhou S."/>
            <person name="Mudge J."/>
            <person name="Bharti A.K."/>
            <person name="Murray J.D."/>
            <person name="Naoumkina M.A."/>
            <person name="Rosen B."/>
            <person name="Silverstein K.A."/>
            <person name="Tang H."/>
            <person name="Rombauts S."/>
            <person name="Zhao P.X."/>
            <person name="Zhou P."/>
            <person name="Barbe V."/>
            <person name="Bardou P."/>
            <person name="Bechner M."/>
            <person name="Bellec A."/>
            <person name="Berger A."/>
            <person name="Berges H."/>
            <person name="Bidwell S."/>
            <person name="Bisseling T."/>
            <person name="Choisne N."/>
            <person name="Couloux A."/>
            <person name="Denny R."/>
            <person name="Deshpande S."/>
            <person name="Dai X."/>
            <person name="Doyle J.J."/>
            <person name="Dudez A.M."/>
            <person name="Farmer A.D."/>
            <person name="Fouteau S."/>
            <person name="Franken C."/>
            <person name="Gibelin C."/>
            <person name="Gish J."/>
            <person name="Goldstein S."/>
            <person name="Gonzalez A.J."/>
            <person name="Green P.J."/>
            <person name="Hallab A."/>
            <person name="Hartog M."/>
            <person name="Hua A."/>
            <person name="Humphray S.J."/>
            <person name="Jeong D.H."/>
            <person name="Jing Y."/>
            <person name="Jocker A."/>
            <person name="Kenton S.M."/>
            <person name="Kim D.J."/>
            <person name="Klee K."/>
            <person name="Lai H."/>
            <person name="Lang C."/>
            <person name="Lin S."/>
            <person name="Macmil S.L."/>
            <person name="Magdelenat G."/>
            <person name="Matthews L."/>
            <person name="McCorrison J."/>
            <person name="Monaghan E.L."/>
            <person name="Mun J.H."/>
            <person name="Najar F.Z."/>
            <person name="Nicholson C."/>
            <person name="Noirot C."/>
            <person name="O'Bleness M."/>
            <person name="Paule C.R."/>
            <person name="Poulain J."/>
            <person name="Prion F."/>
            <person name="Qin B."/>
            <person name="Qu C."/>
            <person name="Retzel E.F."/>
            <person name="Riddle C."/>
            <person name="Sallet E."/>
            <person name="Samain S."/>
            <person name="Samson N."/>
            <person name="Sanders I."/>
            <person name="Saurat O."/>
            <person name="Scarpelli C."/>
            <person name="Schiex T."/>
            <person name="Segurens B."/>
            <person name="Severin A.J."/>
            <person name="Sherrier D.J."/>
            <person name="Shi R."/>
            <person name="Sims S."/>
            <person name="Singer S.R."/>
            <person name="Sinharoy S."/>
            <person name="Sterck L."/>
            <person name="Viollet A."/>
            <person name="Wang B.B."/>
            <person name="Wang K."/>
            <person name="Wang M."/>
            <person name="Wang X."/>
            <person name="Warfsmann J."/>
            <person name="Weissenbach J."/>
            <person name="White D.D."/>
            <person name="White J.D."/>
            <person name="Wiley G.B."/>
            <person name="Wincker P."/>
            <person name="Xing Y."/>
            <person name="Yang L."/>
            <person name="Yao Z."/>
            <person name="Ying F."/>
            <person name="Zhai J."/>
            <person name="Zhou L."/>
            <person name="Zuber A."/>
            <person name="Denarie J."/>
            <person name="Dixon R.A."/>
            <person name="May G.D."/>
            <person name="Schwartz D.C."/>
            <person name="Rogers J."/>
            <person name="Quetier F."/>
            <person name="Town C.D."/>
            <person name="Roe B.A."/>
        </authorList>
    </citation>
    <scope>NUCLEOTIDE SEQUENCE [LARGE SCALE GENOMIC DNA]</scope>
    <source>
        <strain evidence="6">A17</strain>
        <strain evidence="7 8">cv. Jemalong A17</strain>
    </source>
</reference>
<dbReference type="Pfam" id="PF00931">
    <property type="entry name" value="NB-ARC"/>
    <property type="match status" value="1"/>
</dbReference>
<evidence type="ECO:0000313" key="6">
    <source>
        <dbReference type="EMBL" id="KEH18359.1"/>
    </source>
</evidence>
<dbReference type="Gene3D" id="3.40.50.300">
    <property type="entry name" value="P-loop containing nucleotide triphosphate hydrolases"/>
    <property type="match status" value="1"/>
</dbReference>
<evidence type="ECO:0000313" key="8">
    <source>
        <dbReference type="Proteomes" id="UP000002051"/>
    </source>
</evidence>
<evidence type="ECO:0000313" key="7">
    <source>
        <dbReference type="EnsemblPlants" id="KEH18359"/>
    </source>
</evidence>
<organism evidence="6 8">
    <name type="scientific">Medicago truncatula</name>
    <name type="common">Barrel medic</name>
    <name type="synonym">Medicago tribuloides</name>
    <dbReference type="NCBI Taxonomy" id="3880"/>
    <lineage>
        <taxon>Eukaryota</taxon>
        <taxon>Viridiplantae</taxon>
        <taxon>Streptophyta</taxon>
        <taxon>Embryophyta</taxon>
        <taxon>Tracheophyta</taxon>
        <taxon>Spermatophyta</taxon>
        <taxon>Magnoliopsida</taxon>
        <taxon>eudicotyledons</taxon>
        <taxon>Gunneridae</taxon>
        <taxon>Pentapetalae</taxon>
        <taxon>rosids</taxon>
        <taxon>fabids</taxon>
        <taxon>Fabales</taxon>
        <taxon>Fabaceae</taxon>
        <taxon>Papilionoideae</taxon>
        <taxon>50 kb inversion clade</taxon>
        <taxon>NPAAA clade</taxon>
        <taxon>Hologalegina</taxon>
        <taxon>IRL clade</taxon>
        <taxon>Trifolieae</taxon>
        <taxon>Medicago</taxon>
    </lineage>
</organism>
<dbReference type="ExpressionAtlas" id="A0A072TLL2">
    <property type="expression patterns" value="differential"/>
</dbReference>
<dbReference type="SMART" id="SM00255">
    <property type="entry name" value="TIR"/>
    <property type="match status" value="1"/>
</dbReference>
<dbReference type="SUPFAM" id="SSF46785">
    <property type="entry name" value="Winged helix' DNA-binding domain"/>
    <property type="match status" value="1"/>
</dbReference>
<dbReference type="SUPFAM" id="SSF52540">
    <property type="entry name" value="P-loop containing nucleoside triphosphate hydrolases"/>
    <property type="match status" value="1"/>
</dbReference>
<dbReference type="EMBL" id="CM001224">
    <property type="protein sequence ID" value="KEH18359.1"/>
    <property type="molecule type" value="Genomic_DNA"/>
</dbReference>
<dbReference type="Pfam" id="PF23282">
    <property type="entry name" value="WHD_ROQ1"/>
    <property type="match status" value="1"/>
</dbReference>
<reference evidence="7" key="3">
    <citation type="submission" date="2015-04" db="UniProtKB">
        <authorList>
            <consortium name="EnsemblPlants"/>
        </authorList>
    </citation>
    <scope>IDENTIFICATION</scope>
    <source>
        <strain evidence="7">cv. Jemalong A17</strain>
    </source>
</reference>
<dbReference type="InterPro" id="IPR002182">
    <property type="entry name" value="NB-ARC"/>
</dbReference>
<dbReference type="AlphaFoldDB" id="A0A072TLL2"/>
<proteinExistence type="predicted"/>
<dbReference type="InterPro" id="IPR058192">
    <property type="entry name" value="WHD_ROQ1-like"/>
</dbReference>
<dbReference type="OrthoDB" id="1659331at2759"/>
<dbReference type="Gene3D" id="3.80.10.10">
    <property type="entry name" value="Ribonuclease Inhibitor"/>
    <property type="match status" value="1"/>
</dbReference>
<keyword evidence="2" id="KW-0677">Repeat</keyword>
<feature type="domain" description="TIR" evidence="5">
    <location>
        <begin position="16"/>
        <end position="185"/>
    </location>
</feature>
<dbReference type="GO" id="GO:0043531">
    <property type="term" value="F:ADP binding"/>
    <property type="evidence" value="ECO:0007669"/>
    <property type="project" value="InterPro"/>
</dbReference>
<protein>
    <submittedName>
        <fullName evidence="6">Disease resistance protein (TIR-NBS-LRR class), putative</fullName>
    </submittedName>
</protein>
<evidence type="ECO:0000256" key="2">
    <source>
        <dbReference type="ARBA" id="ARBA00022737"/>
    </source>
</evidence>
<accession>A0A072TLL2</accession>
<dbReference type="InterPro" id="IPR035897">
    <property type="entry name" value="Toll_tir_struct_dom_sf"/>
</dbReference>
<evidence type="ECO:0000259" key="5">
    <source>
        <dbReference type="PROSITE" id="PS50104"/>
    </source>
</evidence>
<dbReference type="SUPFAM" id="SSF52200">
    <property type="entry name" value="Toll/Interleukin receptor TIR domain"/>
    <property type="match status" value="1"/>
</dbReference>
<dbReference type="FunFam" id="3.40.50.10140:FF:000007">
    <property type="entry name" value="Disease resistance protein (TIR-NBS-LRR class)"/>
    <property type="match status" value="1"/>
</dbReference>
<dbReference type="InterPro" id="IPR036390">
    <property type="entry name" value="WH_DNA-bd_sf"/>
</dbReference>
<dbReference type="PANTHER" id="PTHR11017:SF512">
    <property type="entry name" value="ADP-RIBOSYL CYCLASE_CYCLIC ADP-RIBOSE HYDROLASE"/>
    <property type="match status" value="1"/>
</dbReference>
<gene>
    <name evidence="7" type="primary">25500457</name>
    <name evidence="6" type="ordered locus">MTR_8g016440</name>
</gene>